<protein>
    <submittedName>
        <fullName evidence="2">Uncharacterized protein</fullName>
    </submittedName>
</protein>
<name>A0A0F9D0F7_9ZZZZ</name>
<feature type="region of interest" description="Disordered" evidence="1">
    <location>
        <begin position="1"/>
        <end position="20"/>
    </location>
</feature>
<proteinExistence type="predicted"/>
<dbReference type="EMBL" id="LAZR01041710">
    <property type="protein sequence ID" value="KKL11306.1"/>
    <property type="molecule type" value="Genomic_DNA"/>
</dbReference>
<dbReference type="AlphaFoldDB" id="A0A0F9D0F7"/>
<organism evidence="2">
    <name type="scientific">marine sediment metagenome</name>
    <dbReference type="NCBI Taxonomy" id="412755"/>
    <lineage>
        <taxon>unclassified sequences</taxon>
        <taxon>metagenomes</taxon>
        <taxon>ecological metagenomes</taxon>
    </lineage>
</organism>
<sequence length="85" mass="10009">MREPERARKRGAQRRRQDHRRQVATAHYWLRCPRCSAFKDVDVPEYEDPHSFYEELPYLRCDGCGELSATTAWGVALYQRVPLGV</sequence>
<evidence type="ECO:0000256" key="1">
    <source>
        <dbReference type="SAM" id="MobiDB-lite"/>
    </source>
</evidence>
<gene>
    <name evidence="2" type="ORF">LCGC14_2547170</name>
</gene>
<comment type="caution">
    <text evidence="2">The sequence shown here is derived from an EMBL/GenBank/DDBJ whole genome shotgun (WGS) entry which is preliminary data.</text>
</comment>
<evidence type="ECO:0000313" key="2">
    <source>
        <dbReference type="EMBL" id="KKL11306.1"/>
    </source>
</evidence>
<feature type="compositionally biased region" description="Basic residues" evidence="1">
    <location>
        <begin position="7"/>
        <end position="19"/>
    </location>
</feature>
<reference evidence="2" key="1">
    <citation type="journal article" date="2015" name="Nature">
        <title>Complex archaea that bridge the gap between prokaryotes and eukaryotes.</title>
        <authorList>
            <person name="Spang A."/>
            <person name="Saw J.H."/>
            <person name="Jorgensen S.L."/>
            <person name="Zaremba-Niedzwiedzka K."/>
            <person name="Martijn J."/>
            <person name="Lind A.E."/>
            <person name="van Eijk R."/>
            <person name="Schleper C."/>
            <person name="Guy L."/>
            <person name="Ettema T.J."/>
        </authorList>
    </citation>
    <scope>NUCLEOTIDE SEQUENCE</scope>
</reference>
<accession>A0A0F9D0F7</accession>